<evidence type="ECO:0000256" key="1">
    <source>
        <dbReference type="SAM" id="SignalP"/>
    </source>
</evidence>
<dbReference type="HOGENOM" id="CLU_1076920_0_0_6"/>
<sequence length="258" mass="27440">MIDLRTLVLIAISLVTWHAQAAPRTDLTNVERFTDIGGGEVKWEQGTLYTDAKGFIPITSGNFPLSGFDLTPELLAPVSGKFVISLATWTLFSDNFDLSKFQRSSGTYSIKSVPHVIVSVKGAVPPTPIGSGEEVLKLNTSGTAYCGGVPPRKFSSRNDVDLWLHIDGETSAKLYSDQALTSVVAELNVNSLPISAKKASFSAFSGDAGNHIVILGTYTLDAAGTIKSLKATLIQRSVIDACYSAASVTGKLTGKRIN</sequence>
<reference evidence="2 3" key="1">
    <citation type="journal article" date="2013" name="Genome Announc.">
        <title>Genome Sequence of the Obligate Gammaproteobacterial Methanotroph Methylomicrobium album Strain BG8.</title>
        <authorList>
            <person name="Kits K.D."/>
            <person name="Kalyuzhnaya M.G."/>
            <person name="Klotz M.G."/>
            <person name="Jetten M.S."/>
            <person name="Op den Camp H.J."/>
            <person name="Vuilleumier S."/>
            <person name="Bringel F."/>
            <person name="Dispirito A.A."/>
            <person name="Murrell J.C."/>
            <person name="Bruce D."/>
            <person name="Cheng J.F."/>
            <person name="Copeland A."/>
            <person name="Goodwin L."/>
            <person name="Hauser L."/>
            <person name="Lajus A."/>
            <person name="Land M.L."/>
            <person name="Lapidus A."/>
            <person name="Lucas S."/>
            <person name="Medigue C."/>
            <person name="Pitluck S."/>
            <person name="Woyke T."/>
            <person name="Zeytun A."/>
            <person name="Stein L.Y."/>
        </authorList>
    </citation>
    <scope>NUCLEOTIDE SEQUENCE [LARGE SCALE GENOMIC DNA]</scope>
    <source>
        <strain evidence="2 3">BG8</strain>
    </source>
</reference>
<keyword evidence="3" id="KW-1185">Reference proteome</keyword>
<feature type="signal peptide" evidence="1">
    <location>
        <begin position="1"/>
        <end position="21"/>
    </location>
</feature>
<evidence type="ECO:0000313" key="3">
    <source>
        <dbReference type="Proteomes" id="UP000005090"/>
    </source>
</evidence>
<keyword evidence="1" id="KW-0732">Signal</keyword>
<dbReference type="EMBL" id="CM001475">
    <property type="protein sequence ID" value="EIC28373.1"/>
    <property type="molecule type" value="Genomic_DNA"/>
</dbReference>
<proteinExistence type="predicted"/>
<accession>H8GNE4</accession>
<name>H8GNE4_METAL</name>
<protein>
    <submittedName>
        <fullName evidence="2">Uncharacterized protein</fullName>
    </submittedName>
</protein>
<organism evidence="2 3">
    <name type="scientific">Methylomicrobium album BG8</name>
    <dbReference type="NCBI Taxonomy" id="686340"/>
    <lineage>
        <taxon>Bacteria</taxon>
        <taxon>Pseudomonadati</taxon>
        <taxon>Pseudomonadota</taxon>
        <taxon>Gammaproteobacteria</taxon>
        <taxon>Methylococcales</taxon>
        <taxon>Methylococcaceae</taxon>
        <taxon>Methylomicrobium</taxon>
    </lineage>
</organism>
<dbReference type="RefSeq" id="WP_005369352.1">
    <property type="nucleotide sequence ID" value="NZ_CM001475.1"/>
</dbReference>
<gene>
    <name evidence="2" type="ORF">Metal_0523</name>
</gene>
<dbReference type="Proteomes" id="UP000005090">
    <property type="component" value="Chromosome"/>
</dbReference>
<evidence type="ECO:0000313" key="2">
    <source>
        <dbReference type="EMBL" id="EIC28373.1"/>
    </source>
</evidence>
<feature type="chain" id="PRO_5003611792" evidence="1">
    <location>
        <begin position="22"/>
        <end position="258"/>
    </location>
</feature>
<dbReference type="AlphaFoldDB" id="H8GNE4"/>